<name>A0A0K9XGZ5_9ACTN</name>
<feature type="compositionally biased region" description="Basic and acidic residues" evidence="1">
    <location>
        <begin position="114"/>
        <end position="126"/>
    </location>
</feature>
<feature type="region of interest" description="Disordered" evidence="1">
    <location>
        <begin position="101"/>
        <end position="126"/>
    </location>
</feature>
<gene>
    <name evidence="3" type="ORF">AC230_12450</name>
</gene>
<dbReference type="EMBL" id="LFXA01000007">
    <property type="protein sequence ID" value="KNB52341.1"/>
    <property type="molecule type" value="Genomic_DNA"/>
</dbReference>
<comment type="caution">
    <text evidence="3">The sequence shown here is derived from an EMBL/GenBank/DDBJ whole genome shotgun (WGS) entry which is preliminary data.</text>
</comment>
<sequence length="195" mass="19609">MPAKANPPTTVALALCGSLALGLTGTALAVEPLEAAPKPRPVAAPAPAVTARMALLGSLGTLLTLGTGIARDAHAARPDAARLKLVQRQLAEEGARLLASARAQAQQAPATAKNDPKGNRRKDPVGDIRTALDQLGKDATRLLNDLAANNTAAVSADVTQVLADLTKLTALVPQVGGGLPGVPAPVPPLPVPVGR</sequence>
<keyword evidence="2" id="KW-0732">Signal</keyword>
<reference evidence="4" key="1">
    <citation type="submission" date="2015-07" db="EMBL/GenBank/DDBJ databases">
        <title>Draft genome sequence of Streptomyces sp. CMAA 1322, a bacterium isolated from Caatinga biome, from dry forest semiarid of Brazil.</title>
        <authorList>
            <person name="Santos S.N."/>
            <person name="Gacesa R."/>
            <person name="Taketani R.G."/>
            <person name="Long P.F."/>
            <person name="Melo I.S."/>
        </authorList>
    </citation>
    <scope>NUCLEOTIDE SEQUENCE [LARGE SCALE GENOMIC DNA]</scope>
    <source>
        <strain evidence="4">CMAA 1322</strain>
    </source>
</reference>
<evidence type="ECO:0000256" key="2">
    <source>
        <dbReference type="SAM" id="SignalP"/>
    </source>
</evidence>
<evidence type="ECO:0000313" key="3">
    <source>
        <dbReference type="EMBL" id="KNB52341.1"/>
    </source>
</evidence>
<dbReference type="RefSeq" id="WP_049716197.1">
    <property type="nucleotide sequence ID" value="NZ_LFXA01000007.1"/>
</dbReference>
<accession>A0A0K9XGZ5</accession>
<dbReference type="PATRIC" id="fig|1678637.3.peg.2685"/>
<dbReference type="AlphaFoldDB" id="A0A0K9XGZ5"/>
<evidence type="ECO:0000313" key="4">
    <source>
        <dbReference type="Proteomes" id="UP000037288"/>
    </source>
</evidence>
<protein>
    <submittedName>
        <fullName evidence="3">Uncharacterized protein</fullName>
    </submittedName>
</protein>
<feature type="chain" id="PRO_5005532483" evidence="2">
    <location>
        <begin position="30"/>
        <end position="195"/>
    </location>
</feature>
<organism evidence="3 4">
    <name type="scientific">Streptomyces caatingaensis</name>
    <dbReference type="NCBI Taxonomy" id="1678637"/>
    <lineage>
        <taxon>Bacteria</taxon>
        <taxon>Bacillati</taxon>
        <taxon>Actinomycetota</taxon>
        <taxon>Actinomycetes</taxon>
        <taxon>Kitasatosporales</taxon>
        <taxon>Streptomycetaceae</taxon>
        <taxon>Streptomyces</taxon>
    </lineage>
</organism>
<keyword evidence="4" id="KW-1185">Reference proteome</keyword>
<feature type="signal peptide" evidence="2">
    <location>
        <begin position="1"/>
        <end position="29"/>
    </location>
</feature>
<feature type="compositionally biased region" description="Low complexity" evidence="1">
    <location>
        <begin position="101"/>
        <end position="112"/>
    </location>
</feature>
<proteinExistence type="predicted"/>
<dbReference type="Proteomes" id="UP000037288">
    <property type="component" value="Unassembled WGS sequence"/>
</dbReference>
<evidence type="ECO:0000256" key="1">
    <source>
        <dbReference type="SAM" id="MobiDB-lite"/>
    </source>
</evidence>